<name>A0A0A9HKM8_ARUDO</name>
<organism evidence="1">
    <name type="scientific">Arundo donax</name>
    <name type="common">Giant reed</name>
    <name type="synonym">Donax arundinaceus</name>
    <dbReference type="NCBI Taxonomy" id="35708"/>
    <lineage>
        <taxon>Eukaryota</taxon>
        <taxon>Viridiplantae</taxon>
        <taxon>Streptophyta</taxon>
        <taxon>Embryophyta</taxon>
        <taxon>Tracheophyta</taxon>
        <taxon>Spermatophyta</taxon>
        <taxon>Magnoliopsida</taxon>
        <taxon>Liliopsida</taxon>
        <taxon>Poales</taxon>
        <taxon>Poaceae</taxon>
        <taxon>PACMAD clade</taxon>
        <taxon>Arundinoideae</taxon>
        <taxon>Arundineae</taxon>
        <taxon>Arundo</taxon>
    </lineage>
</organism>
<dbReference type="EMBL" id="GBRH01164453">
    <property type="protein sequence ID" value="JAE33443.1"/>
    <property type="molecule type" value="Transcribed_RNA"/>
</dbReference>
<sequence length="36" mass="4315">MYHFFIFVMLTSPQDVKILSALEQACVLFFSVQWFQ</sequence>
<protein>
    <submittedName>
        <fullName evidence="1">Uncharacterized protein</fullName>
    </submittedName>
</protein>
<reference evidence="1" key="2">
    <citation type="journal article" date="2015" name="Data Brief">
        <title>Shoot transcriptome of the giant reed, Arundo donax.</title>
        <authorList>
            <person name="Barrero R.A."/>
            <person name="Guerrero F.D."/>
            <person name="Moolhuijzen P."/>
            <person name="Goolsby J.A."/>
            <person name="Tidwell J."/>
            <person name="Bellgard S.E."/>
            <person name="Bellgard M.I."/>
        </authorList>
    </citation>
    <scope>NUCLEOTIDE SEQUENCE</scope>
    <source>
        <tissue evidence="1">Shoot tissue taken approximately 20 cm above the soil surface</tissue>
    </source>
</reference>
<proteinExistence type="predicted"/>
<evidence type="ECO:0000313" key="1">
    <source>
        <dbReference type="EMBL" id="JAE33443.1"/>
    </source>
</evidence>
<reference evidence="1" key="1">
    <citation type="submission" date="2014-09" db="EMBL/GenBank/DDBJ databases">
        <authorList>
            <person name="Magalhaes I.L.F."/>
            <person name="Oliveira U."/>
            <person name="Santos F.R."/>
            <person name="Vidigal T.H.D.A."/>
            <person name="Brescovit A.D."/>
            <person name="Santos A.J."/>
        </authorList>
    </citation>
    <scope>NUCLEOTIDE SEQUENCE</scope>
    <source>
        <tissue evidence="1">Shoot tissue taken approximately 20 cm above the soil surface</tissue>
    </source>
</reference>
<accession>A0A0A9HKM8</accession>
<dbReference type="AlphaFoldDB" id="A0A0A9HKM8"/>